<evidence type="ECO:0000313" key="2">
    <source>
        <dbReference type="Proteomes" id="UP000613768"/>
    </source>
</evidence>
<sequence>MPRRFTLPLTLPGRCSPDSLQSPSAVAVLAVDATCRHVGNGWLIRSVMVLFAAAALGGCGGDEDRDSYALWEAGPKKYCESHGRLSLGAVTEVKGYLLVDPRRGDLAHRDVIEELIERKFEFFEVPRAQFSRSLRTRGTLVKTDQFRRFYIGKRGDPECQEFEDYSSSPSLRMLGLPTTACIATVTSETPISEYEFRAEYEEEQVWAANYNWFKRQFVIHRPTGAVVSELITNGVQSRKTRSAGAWSCHSTQEIRNFQRAALAAAPNQWLDPVVHTDRVVPLPQIEPPQLTQLVAQDDSMLGRLAKSKLVANDGLLWVQSDVLSQIKGTSKLEISLAEVGGYPIPMVLLPLQDEILLALRFGQFPKSKYDFAIVSVSHDGRRMAVTPILLPELELYGDILRVQEIERVGDGVRIRMMDADSRNDRIKGAIDLVASRVAKAGT</sequence>
<dbReference type="EMBL" id="JACYTR010000022">
    <property type="protein sequence ID" value="MBD8526428.1"/>
    <property type="molecule type" value="Genomic_DNA"/>
</dbReference>
<dbReference type="AlphaFoldDB" id="A0AAW3ZJZ0"/>
<name>A0AAW3ZJZ0_9GAMM</name>
<comment type="caution">
    <text evidence="1">The sequence shown here is derived from an EMBL/GenBank/DDBJ whole genome shotgun (WGS) entry which is preliminary data.</text>
</comment>
<protein>
    <recommendedName>
        <fullName evidence="3">Lipoprotein</fullName>
    </recommendedName>
</protein>
<evidence type="ECO:0000313" key="1">
    <source>
        <dbReference type="EMBL" id="MBD8526428.1"/>
    </source>
</evidence>
<gene>
    <name evidence="1" type="ORF">IFO71_11835</name>
</gene>
<dbReference type="RefSeq" id="WP_192029848.1">
    <property type="nucleotide sequence ID" value="NZ_JACYTR010000022.1"/>
</dbReference>
<proteinExistence type="predicted"/>
<accession>A0AAW3ZJZ0</accession>
<evidence type="ECO:0008006" key="3">
    <source>
        <dbReference type="Google" id="ProtNLM"/>
    </source>
</evidence>
<reference evidence="1 2" key="1">
    <citation type="submission" date="2020-09" db="EMBL/GenBank/DDBJ databases">
        <title>Pseudoxanthomonas sp. CAU 1598 isolated from sand of Yaerae Beach.</title>
        <authorList>
            <person name="Kim W."/>
        </authorList>
    </citation>
    <scope>NUCLEOTIDE SEQUENCE [LARGE SCALE GENOMIC DNA]</scope>
    <source>
        <strain evidence="1 2">CAU 1598</strain>
    </source>
</reference>
<organism evidence="1 2">
    <name type="scientific">Pseudomarimonas arenosa</name>
    <dbReference type="NCBI Taxonomy" id="2774145"/>
    <lineage>
        <taxon>Bacteria</taxon>
        <taxon>Pseudomonadati</taxon>
        <taxon>Pseudomonadota</taxon>
        <taxon>Gammaproteobacteria</taxon>
        <taxon>Lysobacterales</taxon>
        <taxon>Lysobacteraceae</taxon>
        <taxon>Pseudomarimonas</taxon>
    </lineage>
</organism>
<dbReference type="Proteomes" id="UP000613768">
    <property type="component" value="Unassembled WGS sequence"/>
</dbReference>
<keyword evidence="2" id="KW-1185">Reference proteome</keyword>